<feature type="domain" description="HTH luxR-type" evidence="4">
    <location>
        <begin position="154"/>
        <end position="219"/>
    </location>
</feature>
<dbReference type="InterPro" id="IPR039420">
    <property type="entry name" value="WalR-like"/>
</dbReference>
<comment type="caution">
    <text evidence="6">The sequence shown here is derived from an EMBL/GenBank/DDBJ whole genome shotgun (WGS) entry which is preliminary data.</text>
</comment>
<dbReference type="RefSeq" id="WP_189865011.1">
    <property type="nucleotide sequence ID" value="NZ_BMVW01000016.1"/>
</dbReference>
<accession>A0A918UTP4</accession>
<dbReference type="PRINTS" id="PR00038">
    <property type="entry name" value="HTHLUXR"/>
</dbReference>
<evidence type="ECO:0000313" key="7">
    <source>
        <dbReference type="Proteomes" id="UP000622166"/>
    </source>
</evidence>
<dbReference type="Pfam" id="PF00196">
    <property type="entry name" value="GerE"/>
    <property type="match status" value="1"/>
</dbReference>
<evidence type="ECO:0000259" key="5">
    <source>
        <dbReference type="PROSITE" id="PS50110"/>
    </source>
</evidence>
<dbReference type="InterPro" id="IPR001789">
    <property type="entry name" value="Sig_transdc_resp-reg_receiver"/>
</dbReference>
<reference evidence="6" key="2">
    <citation type="submission" date="2020-09" db="EMBL/GenBank/DDBJ databases">
        <authorList>
            <person name="Sun Q."/>
            <person name="Ohkuma M."/>
        </authorList>
    </citation>
    <scope>NUCLEOTIDE SEQUENCE</scope>
    <source>
        <strain evidence="6">JCM 4815</strain>
    </source>
</reference>
<keyword evidence="2 6" id="KW-0238">DNA-binding</keyword>
<reference evidence="6" key="1">
    <citation type="journal article" date="2014" name="Int. J. Syst. Evol. Microbiol.">
        <title>Complete genome sequence of Corynebacterium casei LMG S-19264T (=DSM 44701T), isolated from a smear-ripened cheese.</title>
        <authorList>
            <consortium name="US DOE Joint Genome Institute (JGI-PGF)"/>
            <person name="Walter F."/>
            <person name="Albersmeier A."/>
            <person name="Kalinowski J."/>
            <person name="Ruckert C."/>
        </authorList>
    </citation>
    <scope>NUCLEOTIDE SEQUENCE</scope>
    <source>
        <strain evidence="6">JCM 4815</strain>
    </source>
</reference>
<dbReference type="GO" id="GO:0003677">
    <property type="term" value="F:DNA binding"/>
    <property type="evidence" value="ECO:0007669"/>
    <property type="project" value="UniProtKB-KW"/>
</dbReference>
<dbReference type="CDD" id="cd17535">
    <property type="entry name" value="REC_NarL-like"/>
    <property type="match status" value="1"/>
</dbReference>
<dbReference type="SMART" id="SM00448">
    <property type="entry name" value="REC"/>
    <property type="match status" value="1"/>
</dbReference>
<dbReference type="SUPFAM" id="SSF52172">
    <property type="entry name" value="CheY-like"/>
    <property type="match status" value="1"/>
</dbReference>
<dbReference type="EMBL" id="BMVW01000016">
    <property type="protein sequence ID" value="GGZ33060.1"/>
    <property type="molecule type" value="Genomic_DNA"/>
</dbReference>
<gene>
    <name evidence="6" type="ORF">GCM10010365_62520</name>
</gene>
<dbReference type="GO" id="GO:0006355">
    <property type="term" value="P:regulation of DNA-templated transcription"/>
    <property type="evidence" value="ECO:0007669"/>
    <property type="project" value="InterPro"/>
</dbReference>
<dbReference type="InterPro" id="IPR016032">
    <property type="entry name" value="Sig_transdc_resp-reg_C-effctor"/>
</dbReference>
<evidence type="ECO:0000259" key="4">
    <source>
        <dbReference type="PROSITE" id="PS50043"/>
    </source>
</evidence>
<dbReference type="SUPFAM" id="SSF46894">
    <property type="entry name" value="C-terminal effector domain of the bipartite response regulators"/>
    <property type="match status" value="1"/>
</dbReference>
<feature type="domain" description="Response regulatory" evidence="5">
    <location>
        <begin position="3"/>
        <end position="118"/>
    </location>
</feature>
<dbReference type="InterPro" id="IPR000792">
    <property type="entry name" value="Tscrpt_reg_LuxR_C"/>
</dbReference>
<dbReference type="GO" id="GO:0000160">
    <property type="term" value="P:phosphorelay signal transduction system"/>
    <property type="evidence" value="ECO:0007669"/>
    <property type="project" value="InterPro"/>
</dbReference>
<dbReference type="SMART" id="SM00421">
    <property type="entry name" value="HTH_LUXR"/>
    <property type="match status" value="1"/>
</dbReference>
<dbReference type="PANTHER" id="PTHR43214">
    <property type="entry name" value="TWO-COMPONENT RESPONSE REGULATOR"/>
    <property type="match status" value="1"/>
</dbReference>
<proteinExistence type="predicted"/>
<dbReference type="InterPro" id="IPR011006">
    <property type="entry name" value="CheY-like_superfamily"/>
</dbReference>
<evidence type="ECO:0000256" key="1">
    <source>
        <dbReference type="ARBA" id="ARBA00022553"/>
    </source>
</evidence>
<sequence>MTRVLVVEDQRTLADALELAIGAQPDLECVGAVDTVEQALPLARTGTDVVLMDVHLPGTDGIAGTSLLKRAAPALRVLILTGDPRPRLLAAAAAAGAAGFLTKDSTLPDILAAIRAPATGPLLVAGGTLAALAGVPGDAPLPPGVERPARPASRQQGRGRCTARELEVLRLLGEGLGPKAIAERLVISPHTVRGHVKSVMQKLNAHSQLETVVTAIREGLLDPAPGDRPDT</sequence>
<feature type="modified residue" description="4-aspartylphosphate" evidence="3">
    <location>
        <position position="53"/>
    </location>
</feature>
<dbReference type="PROSITE" id="PS50110">
    <property type="entry name" value="RESPONSE_REGULATORY"/>
    <property type="match status" value="1"/>
</dbReference>
<evidence type="ECO:0000256" key="2">
    <source>
        <dbReference type="ARBA" id="ARBA00023125"/>
    </source>
</evidence>
<evidence type="ECO:0000313" key="6">
    <source>
        <dbReference type="EMBL" id="GGZ33060.1"/>
    </source>
</evidence>
<dbReference type="InterPro" id="IPR058245">
    <property type="entry name" value="NreC/VraR/RcsB-like_REC"/>
</dbReference>
<organism evidence="6 7">
    <name type="scientific">Streptomyces poonensis</name>
    <dbReference type="NCBI Taxonomy" id="68255"/>
    <lineage>
        <taxon>Bacteria</taxon>
        <taxon>Bacillati</taxon>
        <taxon>Actinomycetota</taxon>
        <taxon>Actinomycetes</taxon>
        <taxon>Kitasatosporales</taxon>
        <taxon>Streptomycetaceae</taxon>
        <taxon>Streptomyces</taxon>
    </lineage>
</organism>
<dbReference type="Pfam" id="PF00072">
    <property type="entry name" value="Response_reg"/>
    <property type="match status" value="1"/>
</dbReference>
<dbReference type="AlphaFoldDB" id="A0A918UTP4"/>
<keyword evidence="1 3" id="KW-0597">Phosphoprotein</keyword>
<dbReference type="CDD" id="cd06170">
    <property type="entry name" value="LuxR_C_like"/>
    <property type="match status" value="1"/>
</dbReference>
<dbReference type="PROSITE" id="PS50043">
    <property type="entry name" value="HTH_LUXR_2"/>
    <property type="match status" value="1"/>
</dbReference>
<keyword evidence="7" id="KW-1185">Reference proteome</keyword>
<dbReference type="Proteomes" id="UP000622166">
    <property type="component" value="Unassembled WGS sequence"/>
</dbReference>
<protein>
    <submittedName>
        <fullName evidence="6">DNA-binding response regulator</fullName>
    </submittedName>
</protein>
<evidence type="ECO:0000256" key="3">
    <source>
        <dbReference type="PROSITE-ProRule" id="PRU00169"/>
    </source>
</evidence>
<name>A0A918UTP4_9ACTN</name>
<dbReference type="Gene3D" id="3.40.50.2300">
    <property type="match status" value="1"/>
</dbReference>